<feature type="compositionally biased region" description="Acidic residues" evidence="2">
    <location>
        <begin position="300"/>
        <end position="309"/>
    </location>
</feature>
<accession>A8WJL6</accession>
<dbReference type="OMA" id="ISPMMCT"/>
<dbReference type="Proteomes" id="UP000008549">
    <property type="component" value="Unassembled WGS sequence"/>
</dbReference>
<evidence type="ECO:0000256" key="2">
    <source>
        <dbReference type="SAM" id="MobiDB-lite"/>
    </source>
</evidence>
<protein>
    <submittedName>
        <fullName evidence="3">Protein CBR-CEC-10</fullName>
    </submittedName>
</protein>
<dbReference type="InterPro" id="IPR002110">
    <property type="entry name" value="Ankyrin_rpt"/>
</dbReference>
<evidence type="ECO:0000313" key="3">
    <source>
        <dbReference type="EMBL" id="CAP20659.2"/>
    </source>
</evidence>
<evidence type="ECO:0000313" key="4">
    <source>
        <dbReference type="Proteomes" id="UP000008549"/>
    </source>
</evidence>
<feature type="region of interest" description="Disordered" evidence="2">
    <location>
        <begin position="163"/>
        <end position="202"/>
    </location>
</feature>
<dbReference type="WormBase" id="CBG23929">
    <property type="protein sequence ID" value="CBP44068"/>
    <property type="gene ID" value="WBGene00042162"/>
    <property type="gene designation" value="Cbr-cec-10"/>
</dbReference>
<keyword evidence="4" id="KW-1185">Reference proteome</keyword>
<evidence type="ECO:0000256" key="1">
    <source>
        <dbReference type="PROSITE-ProRule" id="PRU00023"/>
    </source>
</evidence>
<name>A8WJL6_CAEBR</name>
<organism evidence="3 4">
    <name type="scientific">Caenorhabditis briggsae</name>
    <dbReference type="NCBI Taxonomy" id="6238"/>
    <lineage>
        <taxon>Eukaryota</taxon>
        <taxon>Metazoa</taxon>
        <taxon>Ecdysozoa</taxon>
        <taxon>Nematoda</taxon>
        <taxon>Chromadorea</taxon>
        <taxon>Rhabditida</taxon>
        <taxon>Rhabditina</taxon>
        <taxon>Rhabditomorpha</taxon>
        <taxon>Rhabditoidea</taxon>
        <taxon>Rhabditidae</taxon>
        <taxon>Peloderinae</taxon>
        <taxon>Caenorhabditis</taxon>
    </lineage>
</organism>
<dbReference type="Gene3D" id="1.25.40.20">
    <property type="entry name" value="Ankyrin repeat-containing domain"/>
    <property type="match status" value="1"/>
</dbReference>
<dbReference type="SUPFAM" id="SSF48403">
    <property type="entry name" value="Ankyrin repeat"/>
    <property type="match status" value="1"/>
</dbReference>
<evidence type="ECO:0000313" key="5">
    <source>
        <dbReference type="WormBase" id="CBG23929"/>
    </source>
</evidence>
<gene>
    <name evidence="5" type="primary">cec-10</name>
    <name evidence="3" type="synonym">Cbr-cec-10</name>
    <name evidence="5" type="ORF">CBG23929</name>
    <name evidence="3" type="ORF">CBG_23929</name>
</gene>
<dbReference type="eggNOG" id="ENOG502TGCU">
    <property type="taxonomic scope" value="Eukaryota"/>
</dbReference>
<sequence>MAASDGLEKSLATGEDKKMDEEVQGEGEQEEDEDGEPVWQVREITRAKVEGKKIVLFVTWDLDGSTSWEPLENFPEELNHEVVKDFVNRFPDKWATVQKNLEKKTRKNWTYTVVDADMYEKPDESAPKEAKRLADPNRLEDPTEKWLKTYGEGIEGRLSRSKAHAAQQNISGVPSVLPVQNVVPEEKKENKKRGRKPKEEVRQNHTQKLNFIFATNHHLILYATTRSLFYCRKKNRHLKISREPLLSLYQSSSTSTSKKKTAASGRRRTTKKTDNDKETIPKQTEESDIKQEEPSKSTEEMIEPVEEPEEKSFPPNKTAPVPSTDGWQRKHRDKPLNSSDEEEGSSSIGETMEAFEPQVFTSSVSLSGGRIEAGANSRSLSPVPNTAPSTSEVPVKRKKTSVPKSESKEHRSHKKKPKAQDDEEKITKTKHNKPLKVIPKDPRVRYADEPQGNLGIEKAFAELGITISKENPKDRLIKEFETRKMNYPQQKSLDLAIRSLDAEATKIILMEIGPKRAMDELRVSKSLHEVRETNLSVRVQQHIIQVLTQRMNKKTEKVIRAALPHLPQEILVDQNDSLNTLLHCAINTGDKNLVEYLIKMGSPLHVRNCHEMTAAEACVVMKNSVLLSIVLRHGGTFHHICSKKELKDMGFNAKEQERLDHFQLYTFLERLSQNDEIKKVKSVAIEHNLKLQQACDRLRRTLISSRLLERELGPLMSFPRGNIRQFGSRQTIQFTIPELWVQSKQFKFMLAVIPMTFDDKRKLFVGTSRKAPIRGVPYLCGYPCKPMTRKNLVFYRATTALRKHVAFMQQNGTKNSHLSFPDIRSVESLGERERMIKERNTRTISPMMCTLSIEFEAMIPFSFFACQLIRYVPDKSSLRSTSKTASRPFPTGSSTSGIPNRPSSNINRPTSSSYYRDNKSQYTPGSSNRFGSTYRPPSSYQNRVSHGQGQFNKPYNRPNTPQ</sequence>
<feature type="compositionally biased region" description="Polar residues" evidence="2">
    <location>
        <begin position="376"/>
        <end position="392"/>
    </location>
</feature>
<keyword evidence="1" id="KW-0040">ANK repeat</keyword>
<dbReference type="AlphaFoldDB" id="A8WJL6"/>
<reference evidence="3 4" key="2">
    <citation type="journal article" date="2011" name="PLoS Genet.">
        <title>Caenorhabditis briggsae recombinant inbred line genotypes reveal inter-strain incompatibility and the evolution of recombination.</title>
        <authorList>
            <person name="Ross J.A."/>
            <person name="Koboldt D.C."/>
            <person name="Staisch J.E."/>
            <person name="Chamberlin H.M."/>
            <person name="Gupta B.P."/>
            <person name="Miller R.D."/>
            <person name="Baird S.E."/>
            <person name="Haag E.S."/>
        </authorList>
    </citation>
    <scope>NUCLEOTIDE SEQUENCE [LARGE SCALE GENOMIC DNA]</scope>
    <source>
        <strain evidence="3 4">AF16</strain>
    </source>
</reference>
<dbReference type="STRING" id="6238.A8WJL6"/>
<dbReference type="HOGENOM" id="CLU_331287_0_0_1"/>
<feature type="region of interest" description="Disordered" evidence="2">
    <location>
        <begin position="250"/>
        <end position="432"/>
    </location>
</feature>
<dbReference type="PROSITE" id="PS50297">
    <property type="entry name" value="ANK_REP_REGION"/>
    <property type="match status" value="1"/>
</dbReference>
<reference evidence="3 4" key="1">
    <citation type="journal article" date="2003" name="PLoS Biol.">
        <title>The genome sequence of Caenorhabditis briggsae: a platform for comparative genomics.</title>
        <authorList>
            <person name="Stein L.D."/>
            <person name="Bao Z."/>
            <person name="Blasiar D."/>
            <person name="Blumenthal T."/>
            <person name="Brent M.R."/>
            <person name="Chen N."/>
            <person name="Chinwalla A."/>
            <person name="Clarke L."/>
            <person name="Clee C."/>
            <person name="Coghlan A."/>
            <person name="Coulson A."/>
            <person name="D'Eustachio P."/>
            <person name="Fitch D.H."/>
            <person name="Fulton L.A."/>
            <person name="Fulton R.E."/>
            <person name="Griffiths-Jones S."/>
            <person name="Harris T.W."/>
            <person name="Hillier L.W."/>
            <person name="Kamath R."/>
            <person name="Kuwabara P.E."/>
            <person name="Mardis E.R."/>
            <person name="Marra M.A."/>
            <person name="Miner T.L."/>
            <person name="Minx P."/>
            <person name="Mullikin J.C."/>
            <person name="Plumb R.W."/>
            <person name="Rogers J."/>
            <person name="Schein J.E."/>
            <person name="Sohrmann M."/>
            <person name="Spieth J."/>
            <person name="Stajich J.E."/>
            <person name="Wei C."/>
            <person name="Willey D."/>
            <person name="Wilson R.K."/>
            <person name="Durbin R."/>
            <person name="Waterston R.H."/>
        </authorList>
    </citation>
    <scope>NUCLEOTIDE SEQUENCE [LARGE SCALE GENOMIC DNA]</scope>
    <source>
        <strain evidence="3 4">AF16</strain>
    </source>
</reference>
<dbReference type="InterPro" id="IPR036770">
    <property type="entry name" value="Ankyrin_rpt-contain_sf"/>
</dbReference>
<feature type="compositionally biased region" description="Basic residues" evidence="2">
    <location>
        <begin position="257"/>
        <end position="270"/>
    </location>
</feature>
<feature type="region of interest" description="Disordered" evidence="2">
    <location>
        <begin position="1"/>
        <end position="38"/>
    </location>
</feature>
<feature type="compositionally biased region" description="Acidic residues" evidence="2">
    <location>
        <begin position="22"/>
        <end position="36"/>
    </location>
</feature>
<feature type="repeat" description="ANK" evidence="1">
    <location>
        <begin position="577"/>
        <end position="609"/>
    </location>
</feature>
<dbReference type="PROSITE" id="PS50088">
    <property type="entry name" value="ANK_REPEAT"/>
    <property type="match status" value="1"/>
</dbReference>
<feature type="region of interest" description="Disordered" evidence="2">
    <location>
        <begin position="877"/>
        <end position="962"/>
    </location>
</feature>
<dbReference type="InParanoid" id="A8WJL6"/>
<proteinExistence type="predicted"/>
<feature type="compositionally biased region" description="Basic and acidic residues" evidence="2">
    <location>
        <begin position="271"/>
        <end position="299"/>
    </location>
</feature>
<dbReference type="EMBL" id="HE601044">
    <property type="protein sequence ID" value="CAP20659.2"/>
    <property type="molecule type" value="Genomic_DNA"/>
</dbReference>
<dbReference type="FunCoup" id="A8WJL6">
    <property type="interactions" value="852"/>
</dbReference>
<feature type="compositionally biased region" description="Polar residues" evidence="2">
    <location>
        <begin position="878"/>
        <end position="962"/>
    </location>
</feature>